<sequence>MGNWKNNFILLSMDLRKKILTAHNKEHSLYIAGWIGQDAQRFAQLMKLFLEDEYRVVQRSAWIISIVADQHPSLLEPHLRDMVSRMDMPGLPSAVKRNVLRVMQDMNLPPELHGEVMNACFHYIEDPKEMIAIKAFSMTVLANLAKAYPDIKNEIRVVLEDLLEHDPSPGIRSRARKVMSSL</sequence>
<dbReference type="EMBL" id="QFFJ01000003">
    <property type="protein sequence ID" value="RBL87971.1"/>
    <property type="molecule type" value="Genomic_DNA"/>
</dbReference>
<evidence type="ECO:0000313" key="2">
    <source>
        <dbReference type="Proteomes" id="UP000253410"/>
    </source>
</evidence>
<organism evidence="1 2">
    <name type="scientific">Chitinophaga flava</name>
    <dbReference type="NCBI Taxonomy" id="2259036"/>
    <lineage>
        <taxon>Bacteria</taxon>
        <taxon>Pseudomonadati</taxon>
        <taxon>Bacteroidota</taxon>
        <taxon>Chitinophagia</taxon>
        <taxon>Chitinophagales</taxon>
        <taxon>Chitinophagaceae</taxon>
        <taxon>Chitinophaga</taxon>
    </lineage>
</organism>
<protein>
    <recommendedName>
        <fullName evidence="3">HEAT repeat domain-containing protein</fullName>
    </recommendedName>
</protein>
<name>A0A365XPM7_9BACT</name>
<dbReference type="SUPFAM" id="SSF48371">
    <property type="entry name" value="ARM repeat"/>
    <property type="match status" value="1"/>
</dbReference>
<dbReference type="AlphaFoldDB" id="A0A365XPM7"/>
<comment type="caution">
    <text evidence="1">The sequence shown here is derived from an EMBL/GenBank/DDBJ whole genome shotgun (WGS) entry which is preliminary data.</text>
</comment>
<accession>A0A365XPM7</accession>
<gene>
    <name evidence="1" type="ORF">DF182_31020</name>
</gene>
<proteinExistence type="predicted"/>
<evidence type="ECO:0008006" key="3">
    <source>
        <dbReference type="Google" id="ProtNLM"/>
    </source>
</evidence>
<dbReference type="Proteomes" id="UP000253410">
    <property type="component" value="Unassembled WGS sequence"/>
</dbReference>
<keyword evidence="2" id="KW-1185">Reference proteome</keyword>
<evidence type="ECO:0000313" key="1">
    <source>
        <dbReference type="EMBL" id="RBL87971.1"/>
    </source>
</evidence>
<dbReference type="Gene3D" id="1.25.10.10">
    <property type="entry name" value="Leucine-rich Repeat Variant"/>
    <property type="match status" value="1"/>
</dbReference>
<reference evidence="1 2" key="1">
    <citation type="submission" date="2018-05" db="EMBL/GenBank/DDBJ databases">
        <title>Chitinophaga sp. K3CV102501T nov., isolated from isolated from a monsoon evergreen broad-leaved forest soil.</title>
        <authorList>
            <person name="Lv Y."/>
        </authorList>
    </citation>
    <scope>NUCLEOTIDE SEQUENCE [LARGE SCALE GENOMIC DNA]</scope>
    <source>
        <strain evidence="1 2">GDMCC 1.1325</strain>
    </source>
</reference>
<dbReference type="InterPro" id="IPR011989">
    <property type="entry name" value="ARM-like"/>
</dbReference>
<dbReference type="InterPro" id="IPR016024">
    <property type="entry name" value="ARM-type_fold"/>
</dbReference>